<dbReference type="GO" id="GO:0042121">
    <property type="term" value="P:alginic acid biosynthetic process"/>
    <property type="evidence" value="ECO:0007669"/>
    <property type="project" value="InterPro"/>
</dbReference>
<dbReference type="RefSeq" id="WP_078502201.1">
    <property type="nucleotide sequence ID" value="NZ_MSZX01000013.1"/>
</dbReference>
<dbReference type="GO" id="GO:0005886">
    <property type="term" value="C:plasma membrane"/>
    <property type="evidence" value="ECO:0007669"/>
    <property type="project" value="UniProtKB-SubCell"/>
</dbReference>
<dbReference type="InterPro" id="IPR004299">
    <property type="entry name" value="MBOAT_fam"/>
</dbReference>
<dbReference type="PIRSF" id="PIRSF016636">
    <property type="entry name" value="AlgI_DltB"/>
    <property type="match status" value="1"/>
</dbReference>
<evidence type="ECO:0000256" key="8">
    <source>
        <dbReference type="ARBA" id="ARBA00023315"/>
    </source>
</evidence>
<dbReference type="PANTHER" id="PTHR13285:SF23">
    <property type="entry name" value="TEICHOIC ACID D-ALANYLTRANSFERASE"/>
    <property type="match status" value="1"/>
</dbReference>
<dbReference type="Proteomes" id="UP000190188">
    <property type="component" value="Unassembled WGS sequence"/>
</dbReference>
<comment type="caution">
    <text evidence="11">The sequence shown here is derived from an EMBL/GenBank/DDBJ whole genome shotgun (WGS) entry which is preliminary data.</text>
</comment>
<evidence type="ECO:0000256" key="4">
    <source>
        <dbReference type="ARBA" id="ARBA00022679"/>
    </source>
</evidence>
<keyword evidence="8 9" id="KW-0012">Acyltransferase</keyword>
<dbReference type="AlphaFoldDB" id="A0A1T2X253"/>
<evidence type="ECO:0000256" key="5">
    <source>
        <dbReference type="ARBA" id="ARBA00022692"/>
    </source>
</evidence>
<comment type="subcellular location">
    <subcellularLocation>
        <location evidence="1">Cell membrane</location>
        <topology evidence="1">Multi-pass membrane protein</topology>
    </subcellularLocation>
</comment>
<keyword evidence="7 9" id="KW-0472">Membrane</keyword>
<organism evidence="11 12">
    <name type="scientific">Paenibacillus selenitireducens</name>
    <dbReference type="NCBI Taxonomy" id="1324314"/>
    <lineage>
        <taxon>Bacteria</taxon>
        <taxon>Bacillati</taxon>
        <taxon>Bacillota</taxon>
        <taxon>Bacilli</taxon>
        <taxon>Bacillales</taxon>
        <taxon>Paenibacillaceae</taxon>
        <taxon>Paenibacillus</taxon>
    </lineage>
</organism>
<dbReference type="InterPro" id="IPR024194">
    <property type="entry name" value="Ac/AlaTfrase_AlgI/DltB"/>
</dbReference>
<evidence type="ECO:0000256" key="7">
    <source>
        <dbReference type="ARBA" id="ARBA00023136"/>
    </source>
</evidence>
<feature type="transmembrane region" description="Helical" evidence="10">
    <location>
        <begin position="147"/>
        <end position="166"/>
    </location>
</feature>
<dbReference type="GO" id="GO:0016746">
    <property type="term" value="F:acyltransferase activity"/>
    <property type="evidence" value="ECO:0007669"/>
    <property type="project" value="UniProtKB-KW"/>
</dbReference>
<evidence type="ECO:0000256" key="9">
    <source>
        <dbReference type="PIRNR" id="PIRNR016636"/>
    </source>
</evidence>
<keyword evidence="4 9" id="KW-0808">Transferase</keyword>
<protein>
    <submittedName>
        <fullName evidence="11">Transcriptional regulator</fullName>
    </submittedName>
</protein>
<keyword evidence="12" id="KW-1185">Reference proteome</keyword>
<feature type="transmembrane region" description="Helical" evidence="10">
    <location>
        <begin position="30"/>
        <end position="57"/>
    </location>
</feature>
<evidence type="ECO:0000313" key="11">
    <source>
        <dbReference type="EMBL" id="OPA73971.1"/>
    </source>
</evidence>
<feature type="transmembrane region" description="Helical" evidence="10">
    <location>
        <begin position="325"/>
        <end position="343"/>
    </location>
</feature>
<name>A0A1T2X253_9BACL</name>
<dbReference type="PANTHER" id="PTHR13285">
    <property type="entry name" value="ACYLTRANSFERASE"/>
    <property type="match status" value="1"/>
</dbReference>
<evidence type="ECO:0000256" key="10">
    <source>
        <dbReference type="SAM" id="Phobius"/>
    </source>
</evidence>
<keyword evidence="6 10" id="KW-1133">Transmembrane helix</keyword>
<dbReference type="InterPro" id="IPR028362">
    <property type="entry name" value="AlgI"/>
</dbReference>
<keyword evidence="3 9" id="KW-1003">Cell membrane</keyword>
<proteinExistence type="inferred from homology"/>
<dbReference type="EMBL" id="MSZX01000013">
    <property type="protein sequence ID" value="OPA73971.1"/>
    <property type="molecule type" value="Genomic_DNA"/>
</dbReference>
<evidence type="ECO:0000256" key="6">
    <source>
        <dbReference type="ARBA" id="ARBA00022989"/>
    </source>
</evidence>
<feature type="transmembrane region" description="Helical" evidence="10">
    <location>
        <begin position="6"/>
        <end position="23"/>
    </location>
</feature>
<dbReference type="STRING" id="1324314.BVG16_26385"/>
<feature type="transmembrane region" description="Helical" evidence="10">
    <location>
        <begin position="77"/>
        <end position="96"/>
    </location>
</feature>
<accession>A0A1T2X253</accession>
<evidence type="ECO:0000313" key="12">
    <source>
        <dbReference type="Proteomes" id="UP000190188"/>
    </source>
</evidence>
<dbReference type="InterPro" id="IPR051085">
    <property type="entry name" value="MB_O-acyltransferase"/>
</dbReference>
<sequence>MVFSSVVFLFYFLPFTLLIYFAAPRRWKNLALLLISLVFYAWGEPVYIALLLFSAVIDYANGLLLDHFSDRPGWKRLTLIFSLAVNVGVLCFFKYADFLIQSMNGAFGTSVAPLDLPLPIGISFYTFQTMSYTIDVYRGRCKAQKSFIDFATFVSMFPQLVAGPIVRYDIVEKELGSRTITIEKFGYGIRRFIIGLAKKTLLANNIGMLWDLSHSDMSNLTTVGAWIGIIAFAFQIYFDFSGYSDMAIGLGSMFGFHFPENFKHPFISKSASEFWRRWHMTLGSWFRDYVYFPLGGSRVGKGRLIFNLFVVWFLTGLWHGASWNFVLWGLYFGVLIAIEKLFLGRFLAWVWPPLSHLYLIIAMLLGWVLFALEDMTSVNTYMRAMLGFHSAGMINDSIIYDLRNYGVLLIVLIISATPVMSRFVAAWNRRVSWRRALPIVDFIVMGGLLFISTAYLIDGTYNPFLYFRF</sequence>
<evidence type="ECO:0000256" key="3">
    <source>
        <dbReference type="ARBA" id="ARBA00022475"/>
    </source>
</evidence>
<gene>
    <name evidence="11" type="ORF">BVG16_26385</name>
</gene>
<keyword evidence="5 10" id="KW-0812">Transmembrane</keyword>
<dbReference type="PIRSF" id="PIRSF500217">
    <property type="entry name" value="AlgI"/>
    <property type="match status" value="1"/>
</dbReference>
<feature type="transmembrane region" description="Helical" evidence="10">
    <location>
        <begin position="217"/>
        <end position="238"/>
    </location>
</feature>
<feature type="transmembrane region" description="Helical" evidence="10">
    <location>
        <begin position="437"/>
        <end position="457"/>
    </location>
</feature>
<feature type="transmembrane region" description="Helical" evidence="10">
    <location>
        <begin position="355"/>
        <end position="372"/>
    </location>
</feature>
<evidence type="ECO:0000256" key="1">
    <source>
        <dbReference type="ARBA" id="ARBA00004651"/>
    </source>
</evidence>
<reference evidence="11 12" key="1">
    <citation type="submission" date="2017-01" db="EMBL/GenBank/DDBJ databases">
        <title>Genome analysis of Paenibacillus selenitrireducens ES3-24.</title>
        <authorList>
            <person name="Xu D."/>
            <person name="Yao R."/>
            <person name="Zheng S."/>
        </authorList>
    </citation>
    <scope>NUCLEOTIDE SEQUENCE [LARGE SCALE GENOMIC DNA]</scope>
    <source>
        <strain evidence="11 12">ES3-24</strain>
    </source>
</reference>
<feature type="transmembrane region" description="Helical" evidence="10">
    <location>
        <begin position="304"/>
        <end position="319"/>
    </location>
</feature>
<comment type="similarity">
    <text evidence="2 9">Belongs to the membrane-bound acyltransferase family.</text>
</comment>
<dbReference type="OrthoDB" id="9805788at2"/>
<evidence type="ECO:0000256" key="2">
    <source>
        <dbReference type="ARBA" id="ARBA00010323"/>
    </source>
</evidence>
<dbReference type="Pfam" id="PF03062">
    <property type="entry name" value="MBOAT"/>
    <property type="match status" value="1"/>
</dbReference>
<feature type="transmembrane region" description="Helical" evidence="10">
    <location>
        <begin position="405"/>
        <end position="425"/>
    </location>
</feature>